<dbReference type="InterPro" id="IPR007235">
    <property type="entry name" value="Glyco_trans_28_C"/>
</dbReference>
<gene>
    <name evidence="2" type="primary">ugtP_27</name>
    <name evidence="2" type="ORF">SDC9_158960</name>
</gene>
<accession>A0A645FDJ4</accession>
<dbReference type="Gene3D" id="3.40.50.2000">
    <property type="entry name" value="Glycogen Phosphorylase B"/>
    <property type="match status" value="1"/>
</dbReference>
<keyword evidence="2" id="KW-0808">Transferase</keyword>
<dbReference type="InterPro" id="IPR050519">
    <property type="entry name" value="Glycosyltransf_28_UgtP"/>
</dbReference>
<sequence>MGGAYGVLGGIKKMCQLLADSDMPVQSLIVCGQDEKLYKSMDGIVAEAKNPMHLFGYVHNVEELMAVSDIIVTKAGGLTVSEALTRHLPMLIYKPIPGQEEENARFVQRIGAGLVVETEEELEETVHRLLNNPQEIEQMRQAAAKALPGKAAEQAVKYIFELINECPESISGAK</sequence>
<dbReference type="Pfam" id="PF04101">
    <property type="entry name" value="Glyco_tran_28_C"/>
    <property type="match status" value="1"/>
</dbReference>
<protein>
    <submittedName>
        <fullName evidence="2">Processive diacylglycerol beta-glucosyltransferase</fullName>
        <ecNumber evidence="2">2.4.1.315</ecNumber>
    </submittedName>
</protein>
<dbReference type="AlphaFoldDB" id="A0A645FDJ4"/>
<dbReference type="PANTHER" id="PTHR43025:SF3">
    <property type="entry name" value="MONOGALACTOSYLDIACYLGLYCEROL SYNTHASE 1, CHLOROPLASTIC"/>
    <property type="match status" value="1"/>
</dbReference>
<name>A0A645FDJ4_9ZZZZ</name>
<dbReference type="PANTHER" id="PTHR43025">
    <property type="entry name" value="MONOGALACTOSYLDIACYLGLYCEROL SYNTHASE"/>
    <property type="match status" value="1"/>
</dbReference>
<feature type="domain" description="Glycosyl transferase family 28 C-terminal" evidence="1">
    <location>
        <begin position="14"/>
        <end position="145"/>
    </location>
</feature>
<organism evidence="2">
    <name type="scientific">bioreactor metagenome</name>
    <dbReference type="NCBI Taxonomy" id="1076179"/>
    <lineage>
        <taxon>unclassified sequences</taxon>
        <taxon>metagenomes</taxon>
        <taxon>ecological metagenomes</taxon>
    </lineage>
</organism>
<dbReference type="SUPFAM" id="SSF53756">
    <property type="entry name" value="UDP-Glycosyltransferase/glycogen phosphorylase"/>
    <property type="match status" value="1"/>
</dbReference>
<reference evidence="2" key="1">
    <citation type="submission" date="2019-08" db="EMBL/GenBank/DDBJ databases">
        <authorList>
            <person name="Kucharzyk K."/>
            <person name="Murdoch R.W."/>
            <person name="Higgins S."/>
            <person name="Loffler F."/>
        </authorList>
    </citation>
    <scope>NUCLEOTIDE SEQUENCE</scope>
</reference>
<dbReference type="EC" id="2.4.1.315" evidence="2"/>
<evidence type="ECO:0000313" key="2">
    <source>
        <dbReference type="EMBL" id="MPN11656.1"/>
    </source>
</evidence>
<proteinExistence type="predicted"/>
<keyword evidence="2" id="KW-0328">Glycosyltransferase</keyword>
<comment type="caution">
    <text evidence="2">The sequence shown here is derived from an EMBL/GenBank/DDBJ whole genome shotgun (WGS) entry which is preliminary data.</text>
</comment>
<evidence type="ECO:0000259" key="1">
    <source>
        <dbReference type="Pfam" id="PF04101"/>
    </source>
</evidence>
<dbReference type="EMBL" id="VSSQ01057891">
    <property type="protein sequence ID" value="MPN11656.1"/>
    <property type="molecule type" value="Genomic_DNA"/>
</dbReference>
<dbReference type="GO" id="GO:0016758">
    <property type="term" value="F:hexosyltransferase activity"/>
    <property type="evidence" value="ECO:0007669"/>
    <property type="project" value="InterPro"/>
</dbReference>